<evidence type="ECO:0000313" key="2">
    <source>
        <dbReference type="EMBL" id="MBF4762320.1"/>
    </source>
</evidence>
<reference evidence="2" key="1">
    <citation type="submission" date="2020-11" db="EMBL/GenBank/DDBJ databases">
        <title>Nocardioides sp. nov., isolated from Soil of Cynanchum wilfordii Hemsley rhizosphere.</title>
        <authorList>
            <person name="Lee J.-S."/>
            <person name="Suh M.K."/>
            <person name="Kim J.-S."/>
        </authorList>
    </citation>
    <scope>NUCLEOTIDE SEQUENCE</scope>
    <source>
        <strain evidence="2">KCTC 19275</strain>
    </source>
</reference>
<evidence type="ECO:0000259" key="1">
    <source>
        <dbReference type="Pfam" id="PF13399"/>
    </source>
</evidence>
<dbReference type="InterPro" id="IPR027381">
    <property type="entry name" value="LytR/CpsA/Psr_C"/>
</dbReference>
<dbReference type="EMBL" id="JADKPN010000001">
    <property type="protein sequence ID" value="MBF4762320.1"/>
    <property type="molecule type" value="Genomic_DNA"/>
</dbReference>
<protein>
    <submittedName>
        <fullName evidence="2">LytR C-terminal domain-containing protein</fullName>
    </submittedName>
</protein>
<feature type="domain" description="LytR/CpsA/Psr regulator C-terminal" evidence="1">
    <location>
        <begin position="57"/>
        <end position="144"/>
    </location>
</feature>
<dbReference type="AlphaFoldDB" id="A0A930VCI1"/>
<organism evidence="2 3">
    <name type="scientific">Nocardioides islandensis</name>
    <dbReference type="NCBI Taxonomy" id="433663"/>
    <lineage>
        <taxon>Bacteria</taxon>
        <taxon>Bacillati</taxon>
        <taxon>Actinomycetota</taxon>
        <taxon>Actinomycetes</taxon>
        <taxon>Propionibacteriales</taxon>
        <taxon>Nocardioidaceae</taxon>
        <taxon>Nocardioides</taxon>
    </lineage>
</organism>
<name>A0A930VCI1_9ACTN</name>
<dbReference type="RefSeq" id="WP_194705450.1">
    <property type="nucleotide sequence ID" value="NZ_JADKPN010000001.1"/>
</dbReference>
<gene>
    <name evidence="2" type="ORF">ISU07_04210</name>
</gene>
<dbReference type="Proteomes" id="UP000640489">
    <property type="component" value="Unassembled WGS sequence"/>
</dbReference>
<sequence length="168" mass="17673">MNIHVKTVITLVVLAGMLLLGGVWGWSAISDPLPGKEEVGKCQMTTLTAGSRVRASQVTVSVLNAGTRAGLADRTLGLFADQGFGRGDIGNAPKGSEVENAQIWTDDPTRPDVRLVQTRLGPDAEVVRRDVTGVGVVVVVGNSFEELTPGKRSVTVHEDTTICSPPDA</sequence>
<accession>A0A930VCI1</accession>
<evidence type="ECO:0000313" key="3">
    <source>
        <dbReference type="Proteomes" id="UP000640489"/>
    </source>
</evidence>
<dbReference type="Gene3D" id="3.30.70.2390">
    <property type="match status" value="1"/>
</dbReference>
<proteinExistence type="predicted"/>
<keyword evidence="3" id="KW-1185">Reference proteome</keyword>
<comment type="caution">
    <text evidence="2">The sequence shown here is derived from an EMBL/GenBank/DDBJ whole genome shotgun (WGS) entry which is preliminary data.</text>
</comment>
<dbReference type="Pfam" id="PF13399">
    <property type="entry name" value="LytR_C"/>
    <property type="match status" value="1"/>
</dbReference>